<dbReference type="STRING" id="593133.SAMN04488006_1411"/>
<protein>
    <submittedName>
        <fullName evidence="2">Putative porin</fullName>
    </submittedName>
</protein>
<sequence length="725" mass="84273">MKKFLIVLFLGFCFFYSNAQIVERDLGGNMFKNDSTTFKNEVKIKLDGKTKYTDYKVFTISNDTTYIDTTLSLKKDVKFNYLRKDDFELLPFHNMGQTYSKLGYSFENTAIFPLIGMNAKQYNYDKVEEIRYYYVPTPTSEVMYKTGFEQGQVLEALVTMNTSRKFNISLKYKGLRSLGKYRYSLASTGNFISTFNYHNTNRTYELKGHFASFDFFNNENGGLTEDAISYFETNDPNYTDRGRLDVNLANAENMFEGKRYFTEQTLSIYSKQNAQERKNKQKLEALKIKATKLDTFAIKNQLDSIAIDSINTKKILKKNPIAKNIRRGIETIETPTITKSETIVPKIDSTLAITEVSKTILDLKLGHRFMYETKHYRFKQSSDSEIFGDVFNTPIDDHTSYQHMNNELFLQLNSPITGILRAKTGFLNYNYHYNSILYYNDQTISDKLKGNAFTVGADWIVKYGKVHLNANAQTIITGDITGHSLKAAASFELDSIFSFKGFAEINSKSPDFNKLLYQSAYINYNWQNNFKNEELKSIGAQMIVNKWGNIKATYSIVDNYTYFNEDSKPTQANETLKYFKVKAQQYFTFRKFTIDNTVMYQKVENGDSFFRVPELVTRNTLYYSNYLFKNKPLFLQTGVTFKYFTSFKANAYNPLLSEFALQNDTEIGNFPVLDFFANAQIRRTRLYLKVENFSASFTGRNYYSAPNYPYRDLTVRFGLVWNFFI</sequence>
<evidence type="ECO:0000313" key="3">
    <source>
        <dbReference type="Proteomes" id="UP000199312"/>
    </source>
</evidence>
<dbReference type="InterPro" id="IPR025631">
    <property type="entry name" value="Porin_10"/>
</dbReference>
<name>A0A1I6Q1S4_9FLAO</name>
<accession>A0A1I6Q1S4</accession>
<keyword evidence="3" id="KW-1185">Reference proteome</keyword>
<proteinExistence type="predicted"/>
<gene>
    <name evidence="2" type="ORF">SAMN04488006_1411</name>
</gene>
<evidence type="ECO:0000256" key="1">
    <source>
        <dbReference type="SAM" id="SignalP"/>
    </source>
</evidence>
<dbReference type="AlphaFoldDB" id="A0A1I6Q1S4"/>
<dbReference type="RefSeq" id="WP_090224197.1">
    <property type="nucleotide sequence ID" value="NZ_FOZP01000003.1"/>
</dbReference>
<keyword evidence="1" id="KW-0732">Signal</keyword>
<feature type="chain" id="PRO_5011745540" evidence="1">
    <location>
        <begin position="20"/>
        <end position="725"/>
    </location>
</feature>
<dbReference type="OrthoDB" id="9812454at2"/>
<dbReference type="Proteomes" id="UP000199312">
    <property type="component" value="Unassembled WGS sequence"/>
</dbReference>
<reference evidence="3" key="1">
    <citation type="submission" date="2016-10" db="EMBL/GenBank/DDBJ databases">
        <authorList>
            <person name="Varghese N."/>
            <person name="Submissions S."/>
        </authorList>
    </citation>
    <scope>NUCLEOTIDE SEQUENCE [LARGE SCALE GENOMIC DNA]</scope>
    <source>
        <strain evidence="3">DSM 24450</strain>
    </source>
</reference>
<evidence type="ECO:0000313" key="2">
    <source>
        <dbReference type="EMBL" id="SFS46373.1"/>
    </source>
</evidence>
<feature type="signal peptide" evidence="1">
    <location>
        <begin position="1"/>
        <end position="19"/>
    </location>
</feature>
<dbReference type="Pfam" id="PF14121">
    <property type="entry name" value="Porin_10"/>
    <property type="match status" value="1"/>
</dbReference>
<dbReference type="EMBL" id="FOZP01000003">
    <property type="protein sequence ID" value="SFS46373.1"/>
    <property type="molecule type" value="Genomic_DNA"/>
</dbReference>
<organism evidence="2 3">
    <name type="scientific">Lutibacter maritimus</name>
    <dbReference type="NCBI Taxonomy" id="593133"/>
    <lineage>
        <taxon>Bacteria</taxon>
        <taxon>Pseudomonadati</taxon>
        <taxon>Bacteroidota</taxon>
        <taxon>Flavobacteriia</taxon>
        <taxon>Flavobacteriales</taxon>
        <taxon>Flavobacteriaceae</taxon>
        <taxon>Lutibacter</taxon>
    </lineage>
</organism>